<feature type="region of interest" description="Disordered" evidence="6">
    <location>
        <begin position="51"/>
        <end position="72"/>
    </location>
</feature>
<keyword evidence="9" id="KW-1185">Reference proteome</keyword>
<feature type="transmembrane region" description="Helical" evidence="7">
    <location>
        <begin position="810"/>
        <end position="828"/>
    </location>
</feature>
<evidence type="ECO:0000256" key="3">
    <source>
        <dbReference type="ARBA" id="ARBA00022692"/>
    </source>
</evidence>
<gene>
    <name evidence="8" type="ORF">PCOR1329_LOCUS11985</name>
</gene>
<feature type="transmembrane region" description="Helical" evidence="7">
    <location>
        <begin position="289"/>
        <end position="307"/>
    </location>
</feature>
<evidence type="ECO:0000256" key="1">
    <source>
        <dbReference type="ARBA" id="ARBA00004141"/>
    </source>
</evidence>
<evidence type="ECO:0000256" key="2">
    <source>
        <dbReference type="ARBA" id="ARBA00005402"/>
    </source>
</evidence>
<evidence type="ECO:0000256" key="7">
    <source>
        <dbReference type="SAM" id="Phobius"/>
    </source>
</evidence>
<keyword evidence="5 7" id="KW-0472">Membrane</keyword>
<reference evidence="8" key="1">
    <citation type="submission" date="2023-10" db="EMBL/GenBank/DDBJ databases">
        <authorList>
            <person name="Chen Y."/>
            <person name="Shah S."/>
            <person name="Dougan E. K."/>
            <person name="Thang M."/>
            <person name="Chan C."/>
        </authorList>
    </citation>
    <scope>NUCLEOTIDE SEQUENCE [LARGE SCALE GENOMIC DNA]</scope>
</reference>
<feature type="transmembrane region" description="Helical" evidence="7">
    <location>
        <begin position="949"/>
        <end position="967"/>
    </location>
</feature>
<sequence>MATCWAVAVRHGFGVRRVRPGAPLCNNCVGVSVGGVGVSVGGVGVGVVEGRREPSKGARRKRRRGWEDDSEQSAQAAANASAARAASALLMEKMVKQWTPTVEQLRAMTVAEPPGRGQTRVCLEWPQRGRSEGSMARAETPPQKRTAGQAAEPKPKGRAPLSVDVYPGPVPLDPDTVVRRQTRPIGEFGGNLGGFFWSVFIPICIWYFYGCVVLNEGGLQLPPWDAAWWQKLYHELPEGIAIRPTWVGTMSYVAWVIFQALMEIFLPGEVHDGVKLKNGNRLKYPMNGLLSYFLSHVAVVVLCYLGLVEATFVWKNMGALLTGGVISTAVVSWWQYIDFGLLWKRHVNDPEFEEDWGVFTVKEIFSDFWLGVARNPRCFHKWLPKTGGFDIKRFSNARAGLTIWIICNWSYMAAVYYGCFLKDSGEPVCQATGDWSRIGPSAVFISLAHWYYIFDYNWNEPAYLTTTDLRHDLYGFMLAYGCCGFLAWYYPIAFMGHIAGQKTPLTENYLNFGIGLTLYIIGMYLFRVTNIEKHRFRTYIADGGDLSTYKVWGKPVQYVKTEEGSYLLASGYWALARHFNYIGDMVMCVGWTVACTGPKHGFPWIPLSYVAYFWIMDIHRLWRDEERCARKYKKDWETYKEKVPYFILPGRSEGSMARAETPPQKRTAGQAAEPKPKGRAPLSVDVYPGPVPLDPDTVVRRQTRPIGEFGGNLGGFFWSVFIPICIWYFYGCVVLNEGGLQLPPWDAAWWQKLYHELPEGIAIRPTWVGTMSYVAWVIFQALMEIFLPGEVHDGVKLKNGNRLKYPMNGLLSYFLSHVAVVVLCYLGLVEATFVWKNMGALLTGGVISTAVVSWWQYIDFGLLWKRHVTPRATGDWSRIGPSAVFISLAHWYYIFDYNWNEPAYLTTTDLRHDLYGFMLAYGCCGFLAWYYPIAFMGHIAGQKTPLTENYLNFGIGLTLYIIGMYLFRVTNIEKHRFRTYIADGGDLSTYKVWGKPVQYVKTEEGSYLLASGYWALARHFNYIGDMVMCVGCYVAYFWIMDIHRLWRDEERCARKYKKDWETYKEKVPYFILPGIF</sequence>
<feature type="region of interest" description="Disordered" evidence="6">
    <location>
        <begin position="654"/>
        <end position="681"/>
    </location>
</feature>
<evidence type="ECO:0000313" key="9">
    <source>
        <dbReference type="Proteomes" id="UP001189429"/>
    </source>
</evidence>
<dbReference type="InterPro" id="IPR001171">
    <property type="entry name" value="ERG24_DHCR-like"/>
</dbReference>
<proteinExistence type="inferred from homology"/>
<feature type="transmembrane region" description="Helical" evidence="7">
    <location>
        <begin position="709"/>
        <end position="730"/>
    </location>
</feature>
<feature type="transmembrane region" description="Helical" evidence="7">
    <location>
        <begin position="840"/>
        <end position="864"/>
    </location>
</feature>
<accession>A0ABN9QKS6</accession>
<feature type="transmembrane region" description="Helical" evidence="7">
    <location>
        <begin position="188"/>
        <end position="209"/>
    </location>
</feature>
<feature type="transmembrane region" description="Helical" evidence="7">
    <location>
        <begin position="319"/>
        <end position="337"/>
    </location>
</feature>
<organism evidence="8 9">
    <name type="scientific">Prorocentrum cordatum</name>
    <dbReference type="NCBI Taxonomy" id="2364126"/>
    <lineage>
        <taxon>Eukaryota</taxon>
        <taxon>Sar</taxon>
        <taxon>Alveolata</taxon>
        <taxon>Dinophyceae</taxon>
        <taxon>Prorocentrales</taxon>
        <taxon>Prorocentraceae</taxon>
        <taxon>Prorocentrum</taxon>
    </lineage>
</organism>
<evidence type="ECO:0000256" key="6">
    <source>
        <dbReference type="SAM" id="MobiDB-lite"/>
    </source>
</evidence>
<feature type="transmembrane region" description="Helical" evidence="7">
    <location>
        <begin position="876"/>
        <end position="894"/>
    </location>
</feature>
<evidence type="ECO:0000256" key="5">
    <source>
        <dbReference type="ARBA" id="ARBA00023136"/>
    </source>
</evidence>
<dbReference type="PANTHER" id="PTHR21257">
    <property type="entry name" value="DELTA(14)-STEROL REDUCTASE"/>
    <property type="match status" value="1"/>
</dbReference>
<keyword evidence="4 7" id="KW-1133">Transmembrane helix</keyword>
<evidence type="ECO:0000313" key="8">
    <source>
        <dbReference type="EMBL" id="CAK0805489.1"/>
    </source>
</evidence>
<feature type="transmembrane region" description="Helical" evidence="7">
    <location>
        <begin position="1019"/>
        <end position="1039"/>
    </location>
</feature>
<feature type="region of interest" description="Disordered" evidence="6">
    <location>
        <begin position="125"/>
        <end position="165"/>
    </location>
</feature>
<dbReference type="Proteomes" id="UP001189429">
    <property type="component" value="Unassembled WGS sequence"/>
</dbReference>
<feature type="transmembrane region" description="Helical" evidence="7">
    <location>
        <begin position="914"/>
        <end position="937"/>
    </location>
</feature>
<comment type="similarity">
    <text evidence="2">Belongs to the ERG4/ERG24 family.</text>
</comment>
<feature type="transmembrane region" description="Helical" evidence="7">
    <location>
        <begin position="438"/>
        <end position="454"/>
    </location>
</feature>
<keyword evidence="3 7" id="KW-0812">Transmembrane</keyword>
<dbReference type="EMBL" id="CAUYUJ010003471">
    <property type="protein sequence ID" value="CAK0805489.1"/>
    <property type="molecule type" value="Genomic_DNA"/>
</dbReference>
<feature type="transmembrane region" description="Helical" evidence="7">
    <location>
        <begin position="474"/>
        <end position="497"/>
    </location>
</feature>
<comment type="subcellular location">
    <subcellularLocation>
        <location evidence="1">Membrane</location>
        <topology evidence="1">Multi-pass membrane protein</topology>
    </subcellularLocation>
</comment>
<dbReference type="Gene3D" id="1.20.120.1630">
    <property type="match status" value="2"/>
</dbReference>
<comment type="caution">
    <text evidence="8">The sequence shown here is derived from an EMBL/GenBank/DDBJ whole genome shotgun (WGS) entry which is preliminary data.</text>
</comment>
<feature type="transmembrane region" description="Helical" evidence="7">
    <location>
        <begin position="509"/>
        <end position="526"/>
    </location>
</feature>
<name>A0ABN9QKS6_9DINO</name>
<dbReference type="Pfam" id="PF01222">
    <property type="entry name" value="ERG4_ERG24"/>
    <property type="match status" value="3"/>
</dbReference>
<evidence type="ECO:0000256" key="4">
    <source>
        <dbReference type="ARBA" id="ARBA00022989"/>
    </source>
</evidence>
<feature type="transmembrane region" description="Helical" evidence="7">
    <location>
        <begin position="399"/>
        <end position="418"/>
    </location>
</feature>
<feature type="transmembrane region" description="Helical" evidence="7">
    <location>
        <begin position="246"/>
        <end position="268"/>
    </location>
</feature>
<protein>
    <submittedName>
        <fullName evidence="8">Uncharacterized protein</fullName>
    </submittedName>
</protein>
<feature type="transmembrane region" description="Helical" evidence="7">
    <location>
        <begin position="767"/>
        <end position="789"/>
    </location>
</feature>